<dbReference type="InterPro" id="IPR029058">
    <property type="entry name" value="AB_hydrolase_fold"/>
</dbReference>
<evidence type="ECO:0000256" key="1">
    <source>
        <dbReference type="ARBA" id="ARBA00022801"/>
    </source>
</evidence>
<proteinExistence type="predicted"/>
<dbReference type="STRING" id="47428.A0A284RS70"/>
<reference evidence="4" key="1">
    <citation type="journal article" date="2017" name="Nat. Ecol. Evol.">
        <title>Genome expansion and lineage-specific genetic innovations in the forest pathogenic fungi Armillaria.</title>
        <authorList>
            <person name="Sipos G."/>
            <person name="Prasanna A.N."/>
            <person name="Walter M.C."/>
            <person name="O'Connor E."/>
            <person name="Balint B."/>
            <person name="Krizsan K."/>
            <person name="Kiss B."/>
            <person name="Hess J."/>
            <person name="Varga T."/>
            <person name="Slot J."/>
            <person name="Riley R."/>
            <person name="Boka B."/>
            <person name="Rigling D."/>
            <person name="Barry K."/>
            <person name="Lee J."/>
            <person name="Mihaltcheva S."/>
            <person name="LaButti K."/>
            <person name="Lipzen A."/>
            <person name="Waldron R."/>
            <person name="Moloney N.M."/>
            <person name="Sperisen C."/>
            <person name="Kredics L."/>
            <person name="Vagvoelgyi C."/>
            <person name="Patrignani A."/>
            <person name="Fitzpatrick D."/>
            <person name="Nagy I."/>
            <person name="Doyle S."/>
            <person name="Anderson J.B."/>
            <person name="Grigoriev I.V."/>
            <person name="Gueldener U."/>
            <person name="Muensterkoetter M."/>
            <person name="Nagy L.G."/>
        </authorList>
    </citation>
    <scope>NUCLEOTIDE SEQUENCE [LARGE SCALE GENOMIC DNA]</scope>
    <source>
        <strain evidence="4">C18/9</strain>
    </source>
</reference>
<keyword evidence="4" id="KW-1185">Reference proteome</keyword>
<organism evidence="3 4">
    <name type="scientific">Armillaria ostoyae</name>
    <name type="common">Armillaria root rot fungus</name>
    <dbReference type="NCBI Taxonomy" id="47428"/>
    <lineage>
        <taxon>Eukaryota</taxon>
        <taxon>Fungi</taxon>
        <taxon>Dikarya</taxon>
        <taxon>Basidiomycota</taxon>
        <taxon>Agaricomycotina</taxon>
        <taxon>Agaricomycetes</taxon>
        <taxon>Agaricomycetidae</taxon>
        <taxon>Agaricales</taxon>
        <taxon>Marasmiineae</taxon>
        <taxon>Physalacriaceae</taxon>
        <taxon>Armillaria</taxon>
    </lineage>
</organism>
<keyword evidence="1" id="KW-0378">Hydrolase</keyword>
<dbReference type="InterPro" id="IPR050300">
    <property type="entry name" value="GDXG_lipolytic_enzyme"/>
</dbReference>
<dbReference type="InterPro" id="IPR049492">
    <property type="entry name" value="BD-FAE-like_dom"/>
</dbReference>
<accession>A0A284RS70</accession>
<dbReference type="SUPFAM" id="SSF53474">
    <property type="entry name" value="alpha/beta-Hydrolases"/>
    <property type="match status" value="1"/>
</dbReference>
<dbReference type="OMA" id="DVVKWIH"/>
<dbReference type="Pfam" id="PF20434">
    <property type="entry name" value="BD-FAE"/>
    <property type="match status" value="1"/>
</dbReference>
<dbReference type="EMBL" id="FUEG01000014">
    <property type="protein sequence ID" value="SJL11578.1"/>
    <property type="molecule type" value="Genomic_DNA"/>
</dbReference>
<sequence length="303" mass="33680">MEQIAQVQGREINDILEPTLNAFVPILEANRPSIEKTTRESHQYGPTDHHTLDVYYPSNTRPNTPILIFSYGGGFYMGARTLPAPADIIYHNLGSFFATHGFITVVPDYRLVDSGVQFPGAAQDVRDAMQWVVDNLPFPDSDIYVLGHSAGAMNMFTILALPELYSPTLHPRIKGAILLSGCYTFEDMPADMKDSVRLYHGEDAQAKQRVPIALLDSVSVLTARLLLGIGERDIPCLHPAMEKFGEALKARGISYDEFVSKGHNHVSLVFALGTEQGEEWAEDVVKWIHAPRPQTRSILSNMM</sequence>
<dbReference type="Gene3D" id="3.40.50.1820">
    <property type="entry name" value="alpha/beta hydrolase"/>
    <property type="match status" value="1"/>
</dbReference>
<feature type="domain" description="BD-FAE-like" evidence="2">
    <location>
        <begin position="52"/>
        <end position="152"/>
    </location>
</feature>
<evidence type="ECO:0000313" key="4">
    <source>
        <dbReference type="Proteomes" id="UP000219338"/>
    </source>
</evidence>
<evidence type="ECO:0000313" key="3">
    <source>
        <dbReference type="EMBL" id="SJL11578.1"/>
    </source>
</evidence>
<evidence type="ECO:0000259" key="2">
    <source>
        <dbReference type="Pfam" id="PF20434"/>
    </source>
</evidence>
<dbReference type="Proteomes" id="UP000219338">
    <property type="component" value="Unassembled WGS sequence"/>
</dbReference>
<gene>
    <name evidence="3" type="ORF">ARMOST_14983</name>
</gene>
<dbReference type="GO" id="GO:0004061">
    <property type="term" value="F:arylformamidase activity"/>
    <property type="evidence" value="ECO:0007669"/>
    <property type="project" value="TreeGrafter"/>
</dbReference>
<dbReference type="AlphaFoldDB" id="A0A284RS70"/>
<dbReference type="PANTHER" id="PTHR48081:SF33">
    <property type="entry name" value="KYNURENINE FORMAMIDASE"/>
    <property type="match status" value="1"/>
</dbReference>
<name>A0A284RS70_ARMOS</name>
<protein>
    <recommendedName>
        <fullName evidence="2">BD-FAE-like domain-containing protein</fullName>
    </recommendedName>
</protein>
<dbReference type="PANTHER" id="PTHR48081">
    <property type="entry name" value="AB HYDROLASE SUPERFAMILY PROTEIN C4A8.06C"/>
    <property type="match status" value="1"/>
</dbReference>
<dbReference type="OrthoDB" id="433474at2759"/>